<dbReference type="InterPro" id="IPR016193">
    <property type="entry name" value="Cytidine_deaminase-like"/>
</dbReference>
<evidence type="ECO:0000256" key="6">
    <source>
        <dbReference type="ARBA" id="ARBA00022619"/>
    </source>
</evidence>
<dbReference type="InterPro" id="IPR004794">
    <property type="entry name" value="Eubact_RibD"/>
</dbReference>
<evidence type="ECO:0000256" key="2">
    <source>
        <dbReference type="ARBA" id="ARBA00004882"/>
    </source>
</evidence>
<gene>
    <name evidence="12" type="primary">ribD</name>
    <name evidence="12" type="ORF">ACFSM5_09360</name>
</gene>
<dbReference type="Gene3D" id="3.40.430.10">
    <property type="entry name" value="Dihydrofolate Reductase, subunit A"/>
    <property type="match status" value="1"/>
</dbReference>
<evidence type="ECO:0000256" key="8">
    <source>
        <dbReference type="ARBA" id="ARBA00023002"/>
    </source>
</evidence>
<dbReference type="CDD" id="cd01284">
    <property type="entry name" value="Riboflavin_deaminase-reductase"/>
    <property type="match status" value="1"/>
</dbReference>
<keyword evidence="9" id="KW-0511">Multifunctional enzyme</keyword>
<dbReference type="Pfam" id="PF00383">
    <property type="entry name" value="dCMP_cyt_deam_1"/>
    <property type="match status" value="1"/>
</dbReference>
<comment type="catalytic activity">
    <reaction evidence="10">
        <text>2,5-diamino-6-hydroxy-4-(5-phosphoribosylamino)-pyrimidine + H2O + H(+) = 5-amino-6-(5-phospho-D-ribosylamino)uracil + NH4(+)</text>
        <dbReference type="Rhea" id="RHEA:21868"/>
        <dbReference type="ChEBI" id="CHEBI:15377"/>
        <dbReference type="ChEBI" id="CHEBI:15378"/>
        <dbReference type="ChEBI" id="CHEBI:28938"/>
        <dbReference type="ChEBI" id="CHEBI:58453"/>
        <dbReference type="ChEBI" id="CHEBI:58614"/>
        <dbReference type="EC" id="3.5.4.26"/>
    </reaction>
</comment>
<comment type="caution">
    <text evidence="12">The sequence shown here is derived from an EMBL/GenBank/DDBJ whole genome shotgun (WGS) entry which is preliminary data.</text>
</comment>
<dbReference type="PANTHER" id="PTHR38011">
    <property type="entry name" value="DIHYDROFOLATE REDUCTASE FAMILY PROTEIN (AFU_ORTHOLOGUE AFUA_8G06820)"/>
    <property type="match status" value="1"/>
</dbReference>
<comment type="similarity">
    <text evidence="4 10">In the N-terminal section; belongs to the cytidine and deoxycytidylate deaminase family.</text>
</comment>
<dbReference type="NCBIfam" id="TIGR00227">
    <property type="entry name" value="ribD_Cterm"/>
    <property type="match status" value="1"/>
</dbReference>
<name>A0ABW5DPP5_9PROT</name>
<evidence type="ECO:0000313" key="13">
    <source>
        <dbReference type="Proteomes" id="UP001597295"/>
    </source>
</evidence>
<evidence type="ECO:0000256" key="5">
    <source>
        <dbReference type="ARBA" id="ARBA00007417"/>
    </source>
</evidence>
<dbReference type="InterPro" id="IPR024072">
    <property type="entry name" value="DHFR-like_dom_sf"/>
</dbReference>
<sequence length="367" mass="38193">MADDARWMAQALSLARRGQGRVWPSVSVGCVIVKNGRLIAQGWTQPGGRPHAEAHALEQAGEAARGATAYVTLEPCAHHGSRGGPCCAALVAAGIARVVCAVEDPDPRTSGRGFTALRDAGIEVAVGLGAEEACAQQAGFRLRQEVGRPLFTLKMAISLDGRIATANGSSKWITGPGARAAGHMLRAEHDGIIVGGQTAAMDDPALDCRLPGLADRSPVRIVADSRMAVPLTAQLVRTARKHPTWWLVSETSDSARISALEQAGVEVIKVPPTEGGSLDLGAAAQLLGERGLTSVLAEGGGRLAAGLLSSDLVDRLVVFRAPLLVGGDGIPAVASLGLQDLGEAPRFVLSDRRAVDDDLMEVFTVRR</sequence>
<evidence type="ECO:0000256" key="1">
    <source>
        <dbReference type="ARBA" id="ARBA00002151"/>
    </source>
</evidence>
<dbReference type="InterPro" id="IPR050765">
    <property type="entry name" value="Riboflavin_Biosynth_HTPR"/>
</dbReference>
<dbReference type="Pfam" id="PF01872">
    <property type="entry name" value="RibD_C"/>
    <property type="match status" value="1"/>
</dbReference>
<keyword evidence="10 12" id="KW-0378">Hydrolase</keyword>
<dbReference type="RefSeq" id="WP_379876064.1">
    <property type="nucleotide sequence ID" value="NZ_JBHUIP010000009.1"/>
</dbReference>
<keyword evidence="13" id="KW-1185">Reference proteome</keyword>
<dbReference type="EC" id="1.1.1.193" evidence="10"/>
<dbReference type="EMBL" id="JBHUIP010000009">
    <property type="protein sequence ID" value="MFD2263092.1"/>
    <property type="molecule type" value="Genomic_DNA"/>
</dbReference>
<proteinExistence type="inferred from homology"/>
<comment type="cofactor">
    <cofactor evidence="10">
        <name>Zn(2+)</name>
        <dbReference type="ChEBI" id="CHEBI:29105"/>
    </cofactor>
    <text evidence="10">Binds 1 zinc ion.</text>
</comment>
<evidence type="ECO:0000256" key="3">
    <source>
        <dbReference type="ARBA" id="ARBA00004910"/>
    </source>
</evidence>
<keyword evidence="6 10" id="KW-0686">Riboflavin biosynthesis</keyword>
<comment type="similarity">
    <text evidence="5 10">In the C-terminal section; belongs to the HTP reductase family.</text>
</comment>
<dbReference type="GO" id="GO:0008703">
    <property type="term" value="F:5-amino-6-(5-phosphoribosylamino)uracil reductase activity"/>
    <property type="evidence" value="ECO:0007669"/>
    <property type="project" value="UniProtKB-EC"/>
</dbReference>
<comment type="catalytic activity">
    <reaction evidence="10">
        <text>5-amino-6-(5-phospho-D-ribitylamino)uracil + NADP(+) = 5-amino-6-(5-phospho-D-ribosylamino)uracil + NADPH + H(+)</text>
        <dbReference type="Rhea" id="RHEA:17845"/>
        <dbReference type="ChEBI" id="CHEBI:15378"/>
        <dbReference type="ChEBI" id="CHEBI:57783"/>
        <dbReference type="ChEBI" id="CHEBI:58349"/>
        <dbReference type="ChEBI" id="CHEBI:58421"/>
        <dbReference type="ChEBI" id="CHEBI:58453"/>
        <dbReference type="EC" id="1.1.1.193"/>
    </reaction>
</comment>
<dbReference type="InterPro" id="IPR011549">
    <property type="entry name" value="RibD_C"/>
</dbReference>
<dbReference type="Gene3D" id="3.40.140.10">
    <property type="entry name" value="Cytidine Deaminase, domain 2"/>
    <property type="match status" value="1"/>
</dbReference>
<comment type="pathway">
    <text evidence="3 10">Cofactor biosynthesis; riboflavin biosynthesis; 5-amino-6-(D-ribitylamino)uracil from GTP: step 3/4.</text>
</comment>
<evidence type="ECO:0000256" key="9">
    <source>
        <dbReference type="ARBA" id="ARBA00023268"/>
    </source>
</evidence>
<protein>
    <recommendedName>
        <fullName evidence="10">Riboflavin biosynthesis protein RibD</fullName>
    </recommendedName>
    <domain>
        <recommendedName>
            <fullName evidence="10">Diaminohydroxyphosphoribosylaminopyrimidine deaminase</fullName>
            <shortName evidence="10">DRAP deaminase</shortName>
            <ecNumber evidence="10">3.5.4.26</ecNumber>
        </recommendedName>
        <alternativeName>
            <fullName evidence="10">Riboflavin-specific deaminase</fullName>
        </alternativeName>
    </domain>
    <domain>
        <recommendedName>
            <fullName evidence="10">5-amino-6-(5-phosphoribosylamino)uracil reductase</fullName>
            <ecNumber evidence="10">1.1.1.193</ecNumber>
        </recommendedName>
        <alternativeName>
            <fullName evidence="10">HTP reductase</fullName>
        </alternativeName>
    </domain>
</protein>
<dbReference type="InterPro" id="IPR002125">
    <property type="entry name" value="CMP_dCMP_dom"/>
</dbReference>
<dbReference type="SUPFAM" id="SSF53597">
    <property type="entry name" value="Dihydrofolate reductase-like"/>
    <property type="match status" value="1"/>
</dbReference>
<dbReference type="PANTHER" id="PTHR38011:SF7">
    <property type="entry name" value="2,5-DIAMINO-6-RIBOSYLAMINO-4(3H)-PYRIMIDINONE 5'-PHOSPHATE REDUCTASE"/>
    <property type="match status" value="1"/>
</dbReference>
<comment type="function">
    <text evidence="1 10">Converts 2,5-diamino-6-(ribosylamino)-4(3h)-pyrimidinone 5'-phosphate into 5-amino-6-(ribosylamino)-2,4(1h,3h)-pyrimidinedione 5'-phosphate.</text>
</comment>
<keyword evidence="7 10" id="KW-0521">NADP</keyword>
<reference evidence="13" key="1">
    <citation type="journal article" date="2019" name="Int. J. Syst. Evol. Microbiol.">
        <title>The Global Catalogue of Microorganisms (GCM) 10K type strain sequencing project: providing services to taxonomists for standard genome sequencing and annotation.</title>
        <authorList>
            <consortium name="The Broad Institute Genomics Platform"/>
            <consortium name="The Broad Institute Genome Sequencing Center for Infectious Disease"/>
            <person name="Wu L."/>
            <person name="Ma J."/>
        </authorList>
    </citation>
    <scope>NUCLEOTIDE SEQUENCE [LARGE SCALE GENOMIC DNA]</scope>
    <source>
        <strain evidence="13">CGMCC 1.19062</strain>
    </source>
</reference>
<feature type="domain" description="CMP/dCMP-type deaminase" evidence="11">
    <location>
        <begin position="2"/>
        <end position="124"/>
    </location>
</feature>
<dbReference type="NCBIfam" id="TIGR00326">
    <property type="entry name" value="eubact_ribD"/>
    <property type="match status" value="1"/>
</dbReference>
<evidence type="ECO:0000259" key="11">
    <source>
        <dbReference type="PROSITE" id="PS51747"/>
    </source>
</evidence>
<organism evidence="12 13">
    <name type="scientific">Lacibacterium aquatile</name>
    <dbReference type="NCBI Taxonomy" id="1168082"/>
    <lineage>
        <taxon>Bacteria</taxon>
        <taxon>Pseudomonadati</taxon>
        <taxon>Pseudomonadota</taxon>
        <taxon>Alphaproteobacteria</taxon>
        <taxon>Rhodospirillales</taxon>
        <taxon>Rhodospirillaceae</taxon>
    </lineage>
</organism>
<dbReference type="InterPro" id="IPR002734">
    <property type="entry name" value="RibDG_C"/>
</dbReference>
<evidence type="ECO:0000256" key="4">
    <source>
        <dbReference type="ARBA" id="ARBA00005259"/>
    </source>
</evidence>
<accession>A0ABW5DPP5</accession>
<dbReference type="EC" id="3.5.4.26" evidence="10"/>
<dbReference type="GO" id="GO:0008835">
    <property type="term" value="F:diaminohydroxyphosphoribosylaminopyrimidine deaminase activity"/>
    <property type="evidence" value="ECO:0007669"/>
    <property type="project" value="UniProtKB-EC"/>
</dbReference>
<dbReference type="SUPFAM" id="SSF53927">
    <property type="entry name" value="Cytidine deaminase-like"/>
    <property type="match status" value="1"/>
</dbReference>
<keyword evidence="8 10" id="KW-0560">Oxidoreductase</keyword>
<comment type="pathway">
    <text evidence="2 10">Cofactor biosynthesis; riboflavin biosynthesis; 5-amino-6-(D-ribitylamino)uracil from GTP: step 2/4.</text>
</comment>
<evidence type="ECO:0000313" key="12">
    <source>
        <dbReference type="EMBL" id="MFD2263092.1"/>
    </source>
</evidence>
<evidence type="ECO:0000256" key="7">
    <source>
        <dbReference type="ARBA" id="ARBA00022857"/>
    </source>
</evidence>
<keyword evidence="10" id="KW-0862">Zinc</keyword>
<evidence type="ECO:0000256" key="10">
    <source>
        <dbReference type="PIRNR" id="PIRNR006769"/>
    </source>
</evidence>
<dbReference type="PROSITE" id="PS51747">
    <property type="entry name" value="CYT_DCMP_DEAMINASES_2"/>
    <property type="match status" value="1"/>
</dbReference>
<keyword evidence="10" id="KW-0479">Metal-binding</keyword>
<dbReference type="PIRSF" id="PIRSF006769">
    <property type="entry name" value="RibD"/>
    <property type="match status" value="1"/>
</dbReference>
<dbReference type="Proteomes" id="UP001597295">
    <property type="component" value="Unassembled WGS sequence"/>
</dbReference>